<evidence type="ECO:0000313" key="9">
    <source>
        <dbReference type="Proteomes" id="UP000886723"/>
    </source>
</evidence>
<dbReference type="Gene3D" id="1.50.10.10">
    <property type="match status" value="1"/>
</dbReference>
<dbReference type="InterPro" id="IPR013737">
    <property type="entry name" value="Bac_rhamnosid_N"/>
</dbReference>
<feature type="domain" description="Alpha-L-rhamnosidase six-hairpin glycosidase" evidence="6">
    <location>
        <begin position="426"/>
        <end position="779"/>
    </location>
</feature>
<proteinExistence type="predicted"/>
<reference evidence="8" key="1">
    <citation type="submission" date="2020-10" db="EMBL/GenBank/DDBJ databases">
        <authorList>
            <person name="Gilroy R."/>
        </authorList>
    </citation>
    <scope>NUCLEOTIDE SEQUENCE</scope>
    <source>
        <strain evidence="8">ChiBcec2-4451</strain>
    </source>
</reference>
<dbReference type="Gene3D" id="2.60.420.10">
    <property type="entry name" value="Maltose phosphorylase, domain 3"/>
    <property type="match status" value="1"/>
</dbReference>
<dbReference type="Gene3D" id="2.60.120.260">
    <property type="entry name" value="Galactose-binding domain-like"/>
    <property type="match status" value="2"/>
</dbReference>
<feature type="domain" description="Alpha-L-rhamnosidase C-terminal" evidence="7">
    <location>
        <begin position="781"/>
        <end position="853"/>
    </location>
</feature>
<comment type="catalytic activity">
    <reaction evidence="1">
        <text>Hydrolysis of terminal non-reducing alpha-L-rhamnose residues in alpha-L-rhamnosides.</text>
        <dbReference type="EC" id="3.2.1.40"/>
    </reaction>
</comment>
<dbReference type="Pfam" id="PF08531">
    <property type="entry name" value="Bac_rhamnosid_N"/>
    <property type="match status" value="1"/>
</dbReference>
<evidence type="ECO:0000313" key="8">
    <source>
        <dbReference type="EMBL" id="HIV13685.1"/>
    </source>
</evidence>
<protein>
    <recommendedName>
        <fullName evidence="2">alpha-L-rhamnosidase</fullName>
        <ecNumber evidence="2">3.2.1.40</ecNumber>
    </recommendedName>
</protein>
<dbReference type="PANTHER" id="PTHR33307:SF6">
    <property type="entry name" value="ALPHA-RHAMNOSIDASE (EUROFUNG)-RELATED"/>
    <property type="match status" value="1"/>
</dbReference>
<evidence type="ECO:0000259" key="6">
    <source>
        <dbReference type="Pfam" id="PF17389"/>
    </source>
</evidence>
<evidence type="ECO:0000259" key="5">
    <source>
        <dbReference type="Pfam" id="PF08531"/>
    </source>
</evidence>
<dbReference type="PIRSF" id="PIRSF010631">
    <property type="entry name" value="A-rhamnsds"/>
    <property type="match status" value="1"/>
</dbReference>
<gene>
    <name evidence="8" type="ORF">IAA63_11170</name>
</gene>
<keyword evidence="3 8" id="KW-0378">Hydrolase</keyword>
<dbReference type="InterPro" id="IPR013783">
    <property type="entry name" value="Ig-like_fold"/>
</dbReference>
<dbReference type="Gene3D" id="2.60.40.10">
    <property type="entry name" value="Immunoglobulins"/>
    <property type="match status" value="1"/>
</dbReference>
<dbReference type="Pfam" id="PF25788">
    <property type="entry name" value="Ig_Rha78A_N"/>
    <property type="match status" value="1"/>
</dbReference>
<dbReference type="AlphaFoldDB" id="A0A9D1NX65"/>
<dbReference type="Pfam" id="PF17390">
    <property type="entry name" value="Bac_rhamnosid_C"/>
    <property type="match status" value="1"/>
</dbReference>
<dbReference type="InterPro" id="IPR035396">
    <property type="entry name" value="Bac_rhamnosid6H"/>
</dbReference>
<dbReference type="GO" id="GO:0005975">
    <property type="term" value="P:carbohydrate metabolic process"/>
    <property type="evidence" value="ECO:0007669"/>
    <property type="project" value="InterPro"/>
</dbReference>
<dbReference type="InterPro" id="IPR008902">
    <property type="entry name" value="Rhamnosid_concanavalin"/>
</dbReference>
<dbReference type="GO" id="GO:0030596">
    <property type="term" value="F:alpha-L-rhamnosidase activity"/>
    <property type="evidence" value="ECO:0007669"/>
    <property type="project" value="UniProtKB-EC"/>
</dbReference>
<dbReference type="InterPro" id="IPR035398">
    <property type="entry name" value="Bac_rhamnosid_C"/>
</dbReference>
<organism evidence="8 9">
    <name type="scientific">Candidatus Pullilachnospira stercoravium</name>
    <dbReference type="NCBI Taxonomy" id="2840913"/>
    <lineage>
        <taxon>Bacteria</taxon>
        <taxon>Bacillati</taxon>
        <taxon>Bacillota</taxon>
        <taxon>Clostridia</taxon>
        <taxon>Lachnospirales</taxon>
        <taxon>Lachnospiraceae</taxon>
        <taxon>Lachnospiraceae incertae sedis</taxon>
        <taxon>Candidatus Pullilachnospira</taxon>
    </lineage>
</organism>
<dbReference type="Proteomes" id="UP000886723">
    <property type="component" value="Unassembled WGS sequence"/>
</dbReference>
<dbReference type="Pfam" id="PF05592">
    <property type="entry name" value="Bac_rhamnosid"/>
    <property type="match status" value="1"/>
</dbReference>
<feature type="domain" description="Alpha-L-rhamnosidase concanavalin-like" evidence="4">
    <location>
        <begin position="322"/>
        <end position="421"/>
    </location>
</feature>
<reference evidence="8" key="2">
    <citation type="journal article" date="2021" name="PeerJ">
        <title>Extensive microbial diversity within the chicken gut microbiome revealed by metagenomics and culture.</title>
        <authorList>
            <person name="Gilroy R."/>
            <person name="Ravi A."/>
            <person name="Getino M."/>
            <person name="Pursley I."/>
            <person name="Horton D.L."/>
            <person name="Alikhan N.F."/>
            <person name="Baker D."/>
            <person name="Gharbi K."/>
            <person name="Hall N."/>
            <person name="Watson M."/>
            <person name="Adriaenssens E.M."/>
            <person name="Foster-Nyarko E."/>
            <person name="Jarju S."/>
            <person name="Secka A."/>
            <person name="Antonio M."/>
            <person name="Oren A."/>
            <person name="Chaudhuri R.R."/>
            <person name="La Ragione R."/>
            <person name="Hildebrand F."/>
            <person name="Pallen M.J."/>
        </authorList>
    </citation>
    <scope>NUCLEOTIDE SEQUENCE</scope>
    <source>
        <strain evidence="8">ChiBcec2-4451</strain>
    </source>
</reference>
<evidence type="ECO:0000256" key="2">
    <source>
        <dbReference type="ARBA" id="ARBA00012652"/>
    </source>
</evidence>
<name>A0A9D1NX65_9FIRM</name>
<evidence type="ECO:0000256" key="3">
    <source>
        <dbReference type="ARBA" id="ARBA00022801"/>
    </source>
</evidence>
<dbReference type="InterPro" id="IPR012341">
    <property type="entry name" value="6hp_glycosidase-like_sf"/>
</dbReference>
<dbReference type="EMBL" id="DVON01000237">
    <property type="protein sequence ID" value="HIV13685.1"/>
    <property type="molecule type" value="Genomic_DNA"/>
</dbReference>
<evidence type="ECO:0000256" key="1">
    <source>
        <dbReference type="ARBA" id="ARBA00001445"/>
    </source>
</evidence>
<dbReference type="PANTHER" id="PTHR33307">
    <property type="entry name" value="ALPHA-RHAMNOSIDASE (EUROFUNG)"/>
    <property type="match status" value="1"/>
</dbReference>
<dbReference type="Pfam" id="PF17389">
    <property type="entry name" value="Bac_rhamnosid6H"/>
    <property type="match status" value="1"/>
</dbReference>
<dbReference type="SUPFAM" id="SSF48208">
    <property type="entry name" value="Six-hairpin glycosidases"/>
    <property type="match status" value="1"/>
</dbReference>
<dbReference type="InterPro" id="IPR008928">
    <property type="entry name" value="6-hairpin_glycosidase_sf"/>
</dbReference>
<feature type="domain" description="Bacterial alpha-L-rhamnosidase N-terminal" evidence="5">
    <location>
        <begin position="143"/>
        <end position="306"/>
    </location>
</feature>
<dbReference type="EC" id="3.2.1.40" evidence="2"/>
<dbReference type="InterPro" id="IPR016007">
    <property type="entry name" value="Alpha_rhamnosid"/>
</dbReference>
<comment type="caution">
    <text evidence="8">The sequence shown here is derived from an EMBL/GenBank/DDBJ whole genome shotgun (WGS) entry which is preliminary data.</text>
</comment>
<evidence type="ECO:0000259" key="7">
    <source>
        <dbReference type="Pfam" id="PF17390"/>
    </source>
</evidence>
<accession>A0A9D1NX65</accession>
<evidence type="ECO:0000259" key="4">
    <source>
        <dbReference type="Pfam" id="PF05592"/>
    </source>
</evidence>
<sequence length="885" mass="99100">MFGIQRVTIDYLEHPVGILGSPQFAWSMESDRKNVTQSAYRLQIAKDGDFSRPVYDSKKRETDQSAQIQAEGFVMEPLTGYQVRVKAWDNQGEESPWSSPAEFVSALQAPGQWKGSFIGVETAADEKISKGTYIRGTFRVEKPVRNAYMVSTALGLYHPFLNGEPVGDDEMAPGWTSYGNRILYQTHEVTDLLVWGENVLGAHLGAGWYKGTIGLDKGKNNYGTETAFLAQILIRYQDGTEETIVTDESFKGCDSPVIFSEIYDGEIYDARKEQPGWNKPGFDDTSWLPVHTVQQPKDVLAPQGGCKVRELIPLPAREIIITPQGDTVLDFGQNLTGWVHVKVDGKEGQEMILNHFEVLDARGNVYTENLRTAKETLTYICGGKGEAIYRPSFTFQGFRYIRVAAYPGEVKKENFTAWAVHSDMRDTGHFFCSNPLLNQLQHNISWGLKGNFLDIPTDCPQRDERLGWTGDAQIFCRTATFLKDTYTFFSKWLKDVAADQAPNGAVPHVVPDILTNRSDDDWLVGEGNSMGATAWGDVAVIAPWTLYLSYGDRRIIEEQYDSMKGWVDFMNDHAEDYVWKFARQFGDWVALDAEAGSYFGATPEDMICTAYFAYSTGLFVKMARAVGRTEDAKKYQALYDAVADSYRRHFIKDGHMTARTQTAQIITLYFGLAKEEDRPSITRDLLELLAEHDGHLVTGFVGTPYFCHALSQNGHTKEAYELLLKEDFPSWLYQVKMGATTVWEHWDGLKPDGTMWSADMNSFNHYAYGAIGEWLYRVVAGIEADENAPGYKHTVFQPQTGGGLTEVKGSYDSVYGTVGCSWRAEADRIVLKVQVPVNTTATIVLEKGALPEEGDVKFICRDGIYQASVGSGTYTAAYRRTGVLL</sequence>